<organism evidence="1 2">
    <name type="scientific">Rhodohalobacter sulfatireducens</name>
    <dbReference type="NCBI Taxonomy" id="2911366"/>
    <lineage>
        <taxon>Bacteria</taxon>
        <taxon>Pseudomonadati</taxon>
        <taxon>Balneolota</taxon>
        <taxon>Balneolia</taxon>
        <taxon>Balneolales</taxon>
        <taxon>Balneolaceae</taxon>
        <taxon>Rhodohalobacter</taxon>
    </lineage>
</organism>
<comment type="caution">
    <text evidence="1">The sequence shown here is derived from an EMBL/GenBank/DDBJ whole genome shotgun (WGS) entry which is preliminary data.</text>
</comment>
<gene>
    <name evidence="1" type="ORF">L6773_00915</name>
</gene>
<reference evidence="1" key="1">
    <citation type="submission" date="2022-01" db="EMBL/GenBank/DDBJ databases">
        <authorList>
            <person name="Wang Y."/>
        </authorList>
    </citation>
    <scope>NUCLEOTIDE SEQUENCE</scope>
    <source>
        <strain evidence="1">WB101</strain>
    </source>
</reference>
<accession>A0ABS9K8D4</accession>
<dbReference type="Proteomes" id="UP001165366">
    <property type="component" value="Unassembled WGS sequence"/>
</dbReference>
<protein>
    <submittedName>
        <fullName evidence="1">Uncharacterized protein</fullName>
    </submittedName>
</protein>
<dbReference type="EMBL" id="JAKLWS010000001">
    <property type="protein sequence ID" value="MCG2587106.1"/>
    <property type="molecule type" value="Genomic_DNA"/>
</dbReference>
<sequence length="46" mass="5449">MKYTAKDGWRENKIKQRQVANAIKNKLPEDVNLSLVMEVLKNQNEY</sequence>
<proteinExistence type="predicted"/>
<evidence type="ECO:0000313" key="2">
    <source>
        <dbReference type="Proteomes" id="UP001165366"/>
    </source>
</evidence>
<keyword evidence="2" id="KW-1185">Reference proteome</keyword>
<reference evidence="1" key="2">
    <citation type="submission" date="2024-05" db="EMBL/GenBank/DDBJ databases">
        <title>Rhodohalobacter halophilus gen. nov., sp. nov., a moderately halophilic member of the family Balneolaceae.</title>
        <authorList>
            <person name="Xia J."/>
        </authorList>
    </citation>
    <scope>NUCLEOTIDE SEQUENCE</scope>
    <source>
        <strain evidence="1">WB101</strain>
    </source>
</reference>
<evidence type="ECO:0000313" key="1">
    <source>
        <dbReference type="EMBL" id="MCG2587106.1"/>
    </source>
</evidence>
<name>A0ABS9K8D4_9BACT</name>